<organism evidence="2 3">
    <name type="scientific">Dyella choica</name>
    <dbReference type="NCBI Taxonomy" id="1927959"/>
    <lineage>
        <taxon>Bacteria</taxon>
        <taxon>Pseudomonadati</taxon>
        <taxon>Pseudomonadota</taxon>
        <taxon>Gammaproteobacteria</taxon>
        <taxon>Lysobacterales</taxon>
        <taxon>Rhodanobacteraceae</taxon>
        <taxon>Dyella</taxon>
    </lineage>
</organism>
<evidence type="ECO:0000313" key="3">
    <source>
        <dbReference type="Proteomes" id="UP000274358"/>
    </source>
</evidence>
<dbReference type="Proteomes" id="UP000274358">
    <property type="component" value="Unassembled WGS sequence"/>
</dbReference>
<dbReference type="CDD" id="cd19916">
    <property type="entry name" value="OphMA_like"/>
    <property type="match status" value="1"/>
</dbReference>
<dbReference type="InterPro" id="IPR000878">
    <property type="entry name" value="4pyrrol_Mease"/>
</dbReference>
<dbReference type="Pfam" id="PF00590">
    <property type="entry name" value="TP_methylase"/>
    <property type="match status" value="1"/>
</dbReference>
<proteinExistence type="predicted"/>
<comment type="caution">
    <text evidence="2">The sequence shown here is derived from an EMBL/GenBank/DDBJ whole genome shotgun (WGS) entry which is preliminary data.</text>
</comment>
<feature type="domain" description="Tetrapyrrole methylase" evidence="1">
    <location>
        <begin position="17"/>
        <end position="225"/>
    </location>
</feature>
<accession>A0A3S0S0D7</accession>
<evidence type="ECO:0000259" key="1">
    <source>
        <dbReference type="Pfam" id="PF00590"/>
    </source>
</evidence>
<sequence>MQTSSLTASNSTCHGSLACVGFGMTLGSHLTPLARSHIERADVVFAALSDGIVEKWLQRLRPDVRSLQPYYREGKSRLKTYREWVALIMTEVRAGKRVCGVFYGHPGIFAWSPHKAIEVARAEGFEAYMEPGISAEDCLYADLGIDPGRLGCQHFEASQLLFYERRIDNAGYLVLWQVGLVGDWSLTRFQTGSAYRQVLVDRLSQDYPPDHEVIVYRGATLPIEKPRIRRVALRDLPNIPLTTEETVVLPPAQPLKLNLAMKERLDALDALEKAGKAVQV</sequence>
<dbReference type="OrthoDB" id="1459304at2"/>
<protein>
    <recommendedName>
        <fullName evidence="1">Tetrapyrrole methylase domain-containing protein</fullName>
    </recommendedName>
</protein>
<dbReference type="Gene3D" id="3.40.1010.10">
    <property type="entry name" value="Cobalt-precorrin-4 Transmethylase, Domain 1"/>
    <property type="match status" value="1"/>
</dbReference>
<name>A0A3S0S0D7_9GAMM</name>
<keyword evidence="3" id="KW-1185">Reference proteome</keyword>
<dbReference type="RefSeq" id="WP_126684482.1">
    <property type="nucleotide sequence ID" value="NZ_RYYV01000006.1"/>
</dbReference>
<dbReference type="InterPro" id="IPR014777">
    <property type="entry name" value="4pyrrole_Mease_sub1"/>
</dbReference>
<evidence type="ECO:0000313" key="2">
    <source>
        <dbReference type="EMBL" id="RUL75916.1"/>
    </source>
</evidence>
<dbReference type="GO" id="GO:0008168">
    <property type="term" value="F:methyltransferase activity"/>
    <property type="evidence" value="ECO:0007669"/>
    <property type="project" value="InterPro"/>
</dbReference>
<dbReference type="EMBL" id="RYYV01000006">
    <property type="protein sequence ID" value="RUL75916.1"/>
    <property type="molecule type" value="Genomic_DNA"/>
</dbReference>
<reference evidence="2 3" key="1">
    <citation type="submission" date="2018-12" db="EMBL/GenBank/DDBJ databases">
        <title>Dyella dinghuensis sp. nov. DHOA06 and Dyella choica sp. nov. 4M-K27, isolated from forest soil.</title>
        <authorList>
            <person name="Qiu L.-H."/>
            <person name="Gao Z.-H."/>
        </authorList>
    </citation>
    <scope>NUCLEOTIDE SEQUENCE [LARGE SCALE GENOMIC DNA]</scope>
    <source>
        <strain evidence="2 3">4M-K27</strain>
    </source>
</reference>
<dbReference type="AlphaFoldDB" id="A0A3S0S0D7"/>
<dbReference type="InterPro" id="IPR035996">
    <property type="entry name" value="4pyrrol_Methylase_sf"/>
</dbReference>
<gene>
    <name evidence="2" type="ORF">EKH80_09315</name>
</gene>
<dbReference type="SUPFAM" id="SSF53790">
    <property type="entry name" value="Tetrapyrrole methylase"/>
    <property type="match status" value="1"/>
</dbReference>